<gene>
    <name evidence="2" type="ORF">EUU22_02955</name>
</gene>
<dbReference type="AlphaFoldDB" id="A0A4Q2TSC3"/>
<accession>A0A4Q2TSC3</accession>
<organism evidence="2 3">
    <name type="scientific">Ciceribacter ferrooxidans</name>
    <dbReference type="NCBI Taxonomy" id="2509717"/>
    <lineage>
        <taxon>Bacteria</taxon>
        <taxon>Pseudomonadati</taxon>
        <taxon>Pseudomonadota</taxon>
        <taxon>Alphaproteobacteria</taxon>
        <taxon>Hyphomicrobiales</taxon>
        <taxon>Rhizobiaceae</taxon>
        <taxon>Ciceribacter</taxon>
    </lineage>
</organism>
<dbReference type="EMBL" id="SDVB01000102">
    <property type="protein sequence ID" value="RYC23688.1"/>
    <property type="molecule type" value="Genomic_DNA"/>
</dbReference>
<protein>
    <submittedName>
        <fullName evidence="2">GIY-YIG nuclease family protein</fullName>
    </submittedName>
</protein>
<proteinExistence type="predicted"/>
<evidence type="ECO:0000313" key="3">
    <source>
        <dbReference type="Proteomes" id="UP000291088"/>
    </source>
</evidence>
<dbReference type="RefSeq" id="WP_129330621.1">
    <property type="nucleotide sequence ID" value="NZ_SDVB01000102.1"/>
</dbReference>
<reference evidence="2 3" key="1">
    <citation type="submission" date="2019-01" db="EMBL/GenBank/DDBJ databases">
        <authorList>
            <person name="Deng T."/>
        </authorList>
    </citation>
    <scope>NUCLEOTIDE SEQUENCE [LARGE SCALE GENOMIC DNA]</scope>
    <source>
        <strain evidence="2 3">F8825</strain>
    </source>
</reference>
<dbReference type="SMART" id="SM00974">
    <property type="entry name" value="T5orf172"/>
    <property type="match status" value="1"/>
</dbReference>
<evidence type="ECO:0000259" key="1">
    <source>
        <dbReference type="SMART" id="SM00974"/>
    </source>
</evidence>
<feature type="domain" description="Bacteriophage T5 Orf172 DNA-binding" evidence="1">
    <location>
        <begin position="159"/>
        <end position="234"/>
    </location>
</feature>
<evidence type="ECO:0000313" key="2">
    <source>
        <dbReference type="EMBL" id="RYC23688.1"/>
    </source>
</evidence>
<dbReference type="OrthoDB" id="8264993at2"/>
<name>A0A4Q2TSC3_9HYPH</name>
<dbReference type="Proteomes" id="UP000291088">
    <property type="component" value="Unassembled WGS sequence"/>
</dbReference>
<dbReference type="InterPro" id="IPR018306">
    <property type="entry name" value="Phage_T5_Orf172_DNA-bd"/>
</dbReference>
<sequence length="236" mass="26348">MREHILNEIRRLAAQNQGQPPGSQAFVSATGITESKWRGKYWARWGDALTEAGYEPNSWTGKSDANVILSGVITACRRYGRFPTNAEISMLRVSDPTIPSPKTILGNMGGRAALITALMKYIGDDPQYSDVRAMLPAITQTASAPPKSAKLIDGHVYLIKSGEFYKIGRSDALERRVKEIRIALPDAATLLHSIVTDDPPGIEAYWHRRFADQRANGEWFKLTPDDVKAFMRRKFQ</sequence>
<comment type="caution">
    <text evidence="2">The sequence shown here is derived from an EMBL/GenBank/DDBJ whole genome shotgun (WGS) entry which is preliminary data.</text>
</comment>
<keyword evidence="3" id="KW-1185">Reference proteome</keyword>
<dbReference type="Pfam" id="PF13455">
    <property type="entry name" value="MUG113"/>
    <property type="match status" value="1"/>
</dbReference>